<evidence type="ECO:0000256" key="1">
    <source>
        <dbReference type="ARBA" id="ARBA00005378"/>
    </source>
</evidence>
<keyword evidence="3" id="KW-0547">Nucleotide-binding</keyword>
<dbReference type="NCBIfam" id="NF001679">
    <property type="entry name" value="PRK00440.1"/>
    <property type="match status" value="1"/>
</dbReference>
<comment type="similarity">
    <text evidence="1">Belongs to the activator 1 small subunits family.</text>
</comment>
<dbReference type="Gene3D" id="3.40.50.300">
    <property type="entry name" value="P-loop containing nucleotide triphosphate hydrolases"/>
    <property type="match status" value="1"/>
</dbReference>
<gene>
    <name evidence="6" type="ORF">EIN_170550</name>
</gene>
<dbReference type="AlphaFoldDB" id="A0A0A1TYB0"/>
<dbReference type="VEuPathDB" id="AmoebaDB:EIN_170550"/>
<proteinExistence type="inferred from homology"/>
<dbReference type="FunFam" id="3.40.50.300:FF:000952">
    <property type="entry name" value="Replication factor C subunit 2"/>
    <property type="match status" value="1"/>
</dbReference>
<dbReference type="InterPro" id="IPR050238">
    <property type="entry name" value="DNA_Rep/Repair_Clamp_Loader"/>
</dbReference>
<dbReference type="GO" id="GO:0006261">
    <property type="term" value="P:DNA-templated DNA replication"/>
    <property type="evidence" value="ECO:0007669"/>
    <property type="project" value="TreeGrafter"/>
</dbReference>
<protein>
    <submittedName>
        <fullName evidence="6">Replication factor C subunit, putative</fullName>
    </submittedName>
</protein>
<dbReference type="Gene3D" id="1.20.272.10">
    <property type="match status" value="1"/>
</dbReference>
<dbReference type="GO" id="GO:0006281">
    <property type="term" value="P:DNA repair"/>
    <property type="evidence" value="ECO:0007669"/>
    <property type="project" value="TreeGrafter"/>
</dbReference>
<dbReference type="SMART" id="SM00382">
    <property type="entry name" value="AAA"/>
    <property type="match status" value="1"/>
</dbReference>
<dbReference type="SUPFAM" id="SSF48019">
    <property type="entry name" value="post-AAA+ oligomerization domain-like"/>
    <property type="match status" value="1"/>
</dbReference>
<dbReference type="Proteomes" id="UP000014680">
    <property type="component" value="Unassembled WGS sequence"/>
</dbReference>
<dbReference type="Pfam" id="PF08542">
    <property type="entry name" value="Rep_fac_C"/>
    <property type="match status" value="1"/>
</dbReference>
<dbReference type="Gene3D" id="1.10.8.60">
    <property type="match status" value="1"/>
</dbReference>
<feature type="domain" description="AAA+ ATPase" evidence="5">
    <location>
        <begin position="51"/>
        <end position="186"/>
    </location>
</feature>
<dbReference type="GO" id="GO:0005524">
    <property type="term" value="F:ATP binding"/>
    <property type="evidence" value="ECO:0007669"/>
    <property type="project" value="UniProtKB-KW"/>
</dbReference>
<dbReference type="GO" id="GO:0005663">
    <property type="term" value="C:DNA replication factor C complex"/>
    <property type="evidence" value="ECO:0007669"/>
    <property type="project" value="TreeGrafter"/>
</dbReference>
<evidence type="ECO:0000256" key="3">
    <source>
        <dbReference type="ARBA" id="ARBA00022741"/>
    </source>
</evidence>
<keyword evidence="2" id="KW-0235">DNA replication</keyword>
<dbReference type="RefSeq" id="XP_004183876.1">
    <property type="nucleotide sequence ID" value="XM_004183828.1"/>
</dbReference>
<dbReference type="InterPro" id="IPR008921">
    <property type="entry name" value="DNA_pol3_clamp-load_cplx_C"/>
</dbReference>
<dbReference type="GO" id="GO:0005634">
    <property type="term" value="C:nucleus"/>
    <property type="evidence" value="ECO:0007669"/>
    <property type="project" value="TreeGrafter"/>
</dbReference>
<dbReference type="OMA" id="NTDEACK"/>
<dbReference type="GO" id="GO:0003689">
    <property type="term" value="F:DNA clamp loader activity"/>
    <property type="evidence" value="ECO:0007669"/>
    <property type="project" value="TreeGrafter"/>
</dbReference>
<dbReference type="InterPro" id="IPR003959">
    <property type="entry name" value="ATPase_AAA_core"/>
</dbReference>
<reference evidence="6 7" key="1">
    <citation type="submission" date="2012-10" db="EMBL/GenBank/DDBJ databases">
        <authorList>
            <person name="Zafar N."/>
            <person name="Inman J."/>
            <person name="Hall N."/>
            <person name="Lorenzi H."/>
            <person name="Caler E."/>
        </authorList>
    </citation>
    <scope>NUCLEOTIDE SEQUENCE [LARGE SCALE GENOMIC DNA]</scope>
    <source>
        <strain evidence="6 7">IP1</strain>
    </source>
</reference>
<evidence type="ECO:0000256" key="2">
    <source>
        <dbReference type="ARBA" id="ARBA00022705"/>
    </source>
</evidence>
<dbReference type="CDD" id="cd00009">
    <property type="entry name" value="AAA"/>
    <property type="match status" value="1"/>
</dbReference>
<sequence>MNNSINSFRTSHDMTTQAIPWVEKYRPKVLEDVVGNKDVIETLKSFRSSKQFPHLLLCGQPGIGKTTSIHCLARELLKDKYKEAVLELNASDERGIDTIRTTIKAFCEKKVMLPDNIPKVVILDEADSMTTAAFQALRRTMEIHSKTTRFVLACNTPEKVIEPIQSRCSRLNFRPLSTDEVINRITKIARLESMNIADDAIKAIEIISEGDLRKAVNALQTCAVLKGTITAENVYQRNDLPSADVILKALSNCLKKNFDEAVDEVSKISVLGFDGNDVIDMLVKMISKVDTSEEIRVKLYEAAAPFLIRRVNSYVQVYGMLAQFCLVN</sequence>
<keyword evidence="4" id="KW-0067">ATP-binding</keyword>
<dbReference type="PANTHER" id="PTHR11669:SF5">
    <property type="entry name" value="REPLICATION FACTOR C SUBUNIT 2"/>
    <property type="match status" value="1"/>
</dbReference>
<dbReference type="OrthoDB" id="4199794at2759"/>
<dbReference type="InterPro" id="IPR003593">
    <property type="entry name" value="AAA+_ATPase"/>
</dbReference>
<dbReference type="InterPro" id="IPR013748">
    <property type="entry name" value="Rep_factorC_C"/>
</dbReference>
<dbReference type="CDD" id="cd18140">
    <property type="entry name" value="HLD_clamp_RFC"/>
    <property type="match status" value="1"/>
</dbReference>
<dbReference type="InterPro" id="IPR027417">
    <property type="entry name" value="P-loop_NTPase"/>
</dbReference>
<evidence type="ECO:0000313" key="7">
    <source>
        <dbReference type="Proteomes" id="UP000014680"/>
    </source>
</evidence>
<evidence type="ECO:0000256" key="4">
    <source>
        <dbReference type="ARBA" id="ARBA00022840"/>
    </source>
</evidence>
<dbReference type="Pfam" id="PF00004">
    <property type="entry name" value="AAA"/>
    <property type="match status" value="1"/>
</dbReference>
<dbReference type="PANTHER" id="PTHR11669">
    <property type="entry name" value="REPLICATION FACTOR C / DNA POLYMERASE III GAMMA-TAU SUBUNIT"/>
    <property type="match status" value="1"/>
</dbReference>
<keyword evidence="7" id="KW-1185">Reference proteome</keyword>
<name>A0A0A1TYB0_ENTIV</name>
<dbReference type="GeneID" id="14883415"/>
<dbReference type="InterPro" id="IPR047854">
    <property type="entry name" value="RFC_lid"/>
</dbReference>
<dbReference type="KEGG" id="eiv:EIN_170550"/>
<organism evidence="6 7">
    <name type="scientific">Entamoeba invadens IP1</name>
    <dbReference type="NCBI Taxonomy" id="370355"/>
    <lineage>
        <taxon>Eukaryota</taxon>
        <taxon>Amoebozoa</taxon>
        <taxon>Evosea</taxon>
        <taxon>Archamoebae</taxon>
        <taxon>Mastigamoebida</taxon>
        <taxon>Entamoebidae</taxon>
        <taxon>Entamoeba</taxon>
    </lineage>
</organism>
<evidence type="ECO:0000259" key="5">
    <source>
        <dbReference type="SMART" id="SM00382"/>
    </source>
</evidence>
<accession>A0A0A1TYB0</accession>
<dbReference type="GO" id="GO:0003677">
    <property type="term" value="F:DNA binding"/>
    <property type="evidence" value="ECO:0007669"/>
    <property type="project" value="InterPro"/>
</dbReference>
<dbReference type="SUPFAM" id="SSF52540">
    <property type="entry name" value="P-loop containing nucleoside triphosphate hydrolases"/>
    <property type="match status" value="1"/>
</dbReference>
<dbReference type="EMBL" id="KB207112">
    <property type="protein sequence ID" value="ELP84530.1"/>
    <property type="molecule type" value="Genomic_DNA"/>
</dbReference>
<dbReference type="GO" id="GO:0016887">
    <property type="term" value="F:ATP hydrolysis activity"/>
    <property type="evidence" value="ECO:0007669"/>
    <property type="project" value="InterPro"/>
</dbReference>
<evidence type="ECO:0000313" key="6">
    <source>
        <dbReference type="EMBL" id="ELP84530.1"/>
    </source>
</evidence>